<sequence length="96" mass="10736">MVVGIAKIELYFPEPNSLKAKRQILRALLQKIEANFKKVSVAEVDGHDLWQSAVIGISIVGKDQGFVDSKLTSLIQFIQKESALDIVKAEIEYLSY</sequence>
<dbReference type="SUPFAM" id="SSF103007">
    <property type="entry name" value="Hypothetical protein TT1725"/>
    <property type="match status" value="1"/>
</dbReference>
<evidence type="ECO:0000313" key="2">
    <source>
        <dbReference type="Proteomes" id="UP000235731"/>
    </source>
</evidence>
<accession>A0A2N7PIY1</accession>
<protein>
    <submittedName>
        <fullName evidence="1">DUF503 domain-containing protein</fullName>
    </submittedName>
</protein>
<dbReference type="Proteomes" id="UP000235731">
    <property type="component" value="Unassembled WGS sequence"/>
</dbReference>
<comment type="caution">
    <text evidence="1">The sequence shown here is derived from an EMBL/GenBank/DDBJ whole genome shotgun (WGS) entry which is preliminary data.</text>
</comment>
<dbReference type="PANTHER" id="PTHR36441:SF1">
    <property type="entry name" value="DUF503 DOMAIN-CONTAINING PROTEIN"/>
    <property type="match status" value="1"/>
</dbReference>
<dbReference type="PANTHER" id="PTHR36441">
    <property type="entry name" value="HYPOTHETICAL CYTOSOLIC PROTEIN"/>
    <property type="match status" value="1"/>
</dbReference>
<proteinExistence type="predicted"/>
<dbReference type="InterPro" id="IPR036746">
    <property type="entry name" value="TT1725-like_sf"/>
</dbReference>
<dbReference type="Gene3D" id="3.30.70.1120">
    <property type="entry name" value="TT1725-like"/>
    <property type="match status" value="1"/>
</dbReference>
<gene>
    <name evidence="1" type="ORF">C0197_05025</name>
</gene>
<organism evidence="1 2">
    <name type="scientific">Caldimicrobium thiodismutans</name>
    <dbReference type="NCBI Taxonomy" id="1653476"/>
    <lineage>
        <taxon>Bacteria</taxon>
        <taxon>Pseudomonadati</taxon>
        <taxon>Thermodesulfobacteriota</taxon>
        <taxon>Thermodesulfobacteria</taxon>
        <taxon>Thermodesulfobacteriales</taxon>
        <taxon>Thermodesulfobacteriaceae</taxon>
        <taxon>Caldimicrobium</taxon>
    </lineage>
</organism>
<dbReference type="Pfam" id="PF04456">
    <property type="entry name" value="DUF503"/>
    <property type="match status" value="1"/>
</dbReference>
<dbReference type="EMBL" id="PNIE01000070">
    <property type="protein sequence ID" value="PMP62045.1"/>
    <property type="molecule type" value="Genomic_DNA"/>
</dbReference>
<reference evidence="1 2" key="1">
    <citation type="submission" date="2018-01" db="EMBL/GenBank/DDBJ databases">
        <title>Metagenomic assembled genomes from two thermal pools in the Uzon Caldera, Kamchatka, Russia.</title>
        <authorList>
            <person name="Wilkins L."/>
            <person name="Ettinger C."/>
        </authorList>
    </citation>
    <scope>NUCLEOTIDE SEQUENCE [LARGE SCALE GENOMIC DNA]</scope>
    <source>
        <strain evidence="1">ZAV-15</strain>
    </source>
</reference>
<dbReference type="InterPro" id="IPR007546">
    <property type="entry name" value="DUF503"/>
</dbReference>
<name>A0A2N7PIY1_9BACT</name>
<dbReference type="AlphaFoldDB" id="A0A2N7PIY1"/>
<evidence type="ECO:0000313" key="1">
    <source>
        <dbReference type="EMBL" id="PMP62045.1"/>
    </source>
</evidence>